<keyword evidence="1" id="KW-0614">Plasmid</keyword>
<dbReference type="Proteomes" id="UP000028488">
    <property type="component" value="Plasmid pPDG1"/>
</dbReference>
<evidence type="ECO:0008006" key="3">
    <source>
        <dbReference type="Google" id="ProtNLM"/>
    </source>
</evidence>
<dbReference type="InterPro" id="IPR023375">
    <property type="entry name" value="ADC_dom_sf"/>
</dbReference>
<name>A0A076EYZ1_RHOOP</name>
<dbReference type="Gene3D" id="2.40.400.10">
    <property type="entry name" value="Acetoacetate decarboxylase-like"/>
    <property type="match status" value="1"/>
</dbReference>
<organism evidence="1 2">
    <name type="scientific">Rhodococcus opacus</name>
    <name type="common">Nocardia opaca</name>
    <dbReference type="NCBI Taxonomy" id="37919"/>
    <lineage>
        <taxon>Bacteria</taxon>
        <taxon>Bacillati</taxon>
        <taxon>Actinomycetota</taxon>
        <taxon>Actinomycetes</taxon>
        <taxon>Mycobacteriales</taxon>
        <taxon>Nocardiaceae</taxon>
        <taxon>Rhodococcus</taxon>
    </lineage>
</organism>
<reference evidence="1 2" key="1">
    <citation type="submission" date="2014-07" db="EMBL/GenBank/DDBJ databases">
        <title>Genome Sequence of Rhodococcus opacus Strain R7, a Biodegrader of Mono- and Polycyclic Aromatic Hydrocarbons.</title>
        <authorList>
            <person name="Di Gennaro P."/>
            <person name="Zampolli J."/>
            <person name="Presti I."/>
            <person name="Cappelletti M."/>
            <person name="D'Ursi P."/>
            <person name="Orro A."/>
            <person name="Mezzelani A."/>
            <person name="Milanesi L."/>
        </authorList>
    </citation>
    <scope>NUCLEOTIDE SEQUENCE [LARGE SCALE GENOMIC DNA]</scope>
    <source>
        <strain evidence="1 2">R7</strain>
        <plasmid evidence="1">pPDG1</plasmid>
    </source>
</reference>
<protein>
    <recommendedName>
        <fullName evidence="3">Acetoacetate decarboxylase</fullName>
    </recommendedName>
</protein>
<dbReference type="InterPro" id="IPR010451">
    <property type="entry name" value="Acetoacetate_decarboxylase"/>
</dbReference>
<dbReference type="Pfam" id="PF06314">
    <property type="entry name" value="ADC"/>
    <property type="match status" value="1"/>
</dbReference>
<dbReference type="EMBL" id="CP008948">
    <property type="protein sequence ID" value="AII10638.1"/>
    <property type="molecule type" value="Genomic_DNA"/>
</dbReference>
<dbReference type="GO" id="GO:0016829">
    <property type="term" value="F:lyase activity"/>
    <property type="evidence" value="ECO:0007669"/>
    <property type="project" value="InterPro"/>
</dbReference>
<geneLocation type="plasmid" evidence="1 2">
    <name>pPDG1</name>
</geneLocation>
<gene>
    <name evidence="1" type="ORF">EP51_41120</name>
</gene>
<evidence type="ECO:0000313" key="2">
    <source>
        <dbReference type="Proteomes" id="UP000028488"/>
    </source>
</evidence>
<evidence type="ECO:0000313" key="1">
    <source>
        <dbReference type="EMBL" id="AII10638.1"/>
    </source>
</evidence>
<dbReference type="SUPFAM" id="SSF160104">
    <property type="entry name" value="Acetoacetate decarboxylase-like"/>
    <property type="match status" value="1"/>
</dbReference>
<accession>A0A076EYZ1</accession>
<sequence>MAMPVFAPLFSPGTESVTVRWLTAVYPTTEDIAAAVLPRPLSPAASPEVLIWVAEFIGASFTAGDGTVETRPAYMQAGINLRCRHGDTEGAYAIGTYVEGLNHGILGRELFGLPKKQSRNVHLHDHGRQLDFAVSNAAGATLVNGTVDHAATPPAEERTPAIVPDWFTTQFTAKIIPSADGAGFDISRLVRIPFAFTVTGPLRQGEASLEFTESGSDPLHILAVRGSVRTTYGHARLDIDYGTYLDNLDPADLPTFGAPHW</sequence>
<dbReference type="AlphaFoldDB" id="A0A076EYZ1"/>
<proteinExistence type="predicted"/>